<evidence type="ECO:0000313" key="2">
    <source>
        <dbReference type="Proteomes" id="UP000190435"/>
    </source>
</evidence>
<name>A0A1T0A1X1_9GAMM</name>
<dbReference type="EMBL" id="MUXU01000040">
    <property type="protein sequence ID" value="OOR89261.1"/>
    <property type="molecule type" value="Genomic_DNA"/>
</dbReference>
<evidence type="ECO:0000313" key="1">
    <source>
        <dbReference type="EMBL" id="OOR89261.1"/>
    </source>
</evidence>
<dbReference type="Proteomes" id="UP000190435">
    <property type="component" value="Unassembled WGS sequence"/>
</dbReference>
<dbReference type="AlphaFoldDB" id="A0A1T0A1X1"/>
<gene>
    <name evidence="1" type="ORF">B0181_07325</name>
</gene>
<protein>
    <submittedName>
        <fullName evidence="1">Uncharacterized protein</fullName>
    </submittedName>
</protein>
<organism evidence="1 2">
    <name type="scientific">Moraxella caviae</name>
    <dbReference type="NCBI Taxonomy" id="34060"/>
    <lineage>
        <taxon>Bacteria</taxon>
        <taxon>Pseudomonadati</taxon>
        <taxon>Pseudomonadota</taxon>
        <taxon>Gammaproteobacteria</taxon>
        <taxon>Moraxellales</taxon>
        <taxon>Moraxellaceae</taxon>
        <taxon>Moraxella</taxon>
    </lineage>
</organism>
<reference evidence="1 2" key="1">
    <citation type="submission" date="2017-02" db="EMBL/GenBank/DDBJ databases">
        <title>Draft genome sequence of Moraxella caviae CCUG 355 type strain.</title>
        <authorList>
            <person name="Engstrom-Jakobsson H."/>
            <person name="Salva-Serra F."/>
            <person name="Thorell K."/>
            <person name="Gonzales-Siles L."/>
            <person name="Karlsson R."/>
            <person name="Boulund F."/>
            <person name="Engstrand L."/>
            <person name="Moore E."/>
        </authorList>
    </citation>
    <scope>NUCLEOTIDE SEQUENCE [LARGE SCALE GENOMIC DNA]</scope>
    <source>
        <strain evidence="1 2">CCUG 355</strain>
    </source>
</reference>
<keyword evidence="2" id="KW-1185">Reference proteome</keyword>
<dbReference type="STRING" id="34060.B0181_07325"/>
<sequence>MSKNRSFDLRQSLLFTKFSNPTNKIQQVKFINAQFTKSKHSTYTSTDGLTCICGRILAN</sequence>
<comment type="caution">
    <text evidence="1">The sequence shown here is derived from an EMBL/GenBank/DDBJ whole genome shotgun (WGS) entry which is preliminary data.</text>
</comment>
<accession>A0A1T0A1X1</accession>
<proteinExistence type="predicted"/>